<proteinExistence type="predicted"/>
<name>A0A849VH52_9GAMM</name>
<sequence>MESKNNFKDENVEVLNIQSEYFRQKKTNINKRSSIEFLSVLPKCIVIGKPVRQSELVYECVNTHETARLLFGSLCLLFFHVAENSDEYAKFKLDHIADRFPKFTEYINQHETTDSNQYQIIKSFETYLVEKGLSNQSVHSVFYFIKEATKLDVLGLEQVEKIKAICSATKLIPIETEQYPLDKWFTEITWLRGVMSAKGKSSVYKRLASPKLLMKSFNLVVSEIMFFLQKVSRDFTDTLKSNGFNPEQLSIFDKMKSPACRNANKLRVLLSSISKGQQKMLPEHIDLLIFDWISESVREKVNARLRNENELIKRNSEKEGGDLWFNKGVIFDEKFLEQLFDHLKDNQAPYPVTKAEEICFYWLNCAQTVQASDALTLKYSDFVFHGSSSRITHFSCDYYKSRAHDFKFTDSIDASSHNGKAMLNFLMNRKDSESLLSLNRNNVDRASSSWKGVLGRTLQIAFLPFVENSIRQEIKHSKCSTLFLDLIQCLQTWETMKSTSWVKKQKEKGLPHDMEAYRKATRYWAPNQWFTGSMIKTAAVHSDSLNFRVGTLVNYNSHTPETEQSDYLSSNNQEHTNTVGRMMRLVMEDIETVAYRPNHEEIESRLKERQARTELISGTTGKLESLNLSNQEEHDSQVILNDSQGDVILVVESTETVVEFLHYLEQAKTHYSLLANRNPDFLEKHVLPTSEWMDDLLTYRFSKDIKTKGYEAYENYKSMLPPLFFSQLGA</sequence>
<gene>
    <name evidence="1" type="ORF">HG263_19050</name>
</gene>
<dbReference type="AlphaFoldDB" id="A0A849VH52"/>
<keyword evidence="2" id="KW-1185">Reference proteome</keyword>
<dbReference type="Proteomes" id="UP000586305">
    <property type="component" value="Unassembled WGS sequence"/>
</dbReference>
<dbReference type="RefSeq" id="WP_171627663.1">
    <property type="nucleotide sequence ID" value="NZ_JABBPG010000010.1"/>
</dbReference>
<organism evidence="1 2">
    <name type="scientific">Pseudoalteromonas caenipelagi</name>
    <dbReference type="NCBI Taxonomy" id="2726988"/>
    <lineage>
        <taxon>Bacteria</taxon>
        <taxon>Pseudomonadati</taxon>
        <taxon>Pseudomonadota</taxon>
        <taxon>Gammaproteobacteria</taxon>
        <taxon>Alteromonadales</taxon>
        <taxon>Pseudoalteromonadaceae</taxon>
        <taxon>Pseudoalteromonas</taxon>
    </lineage>
</organism>
<comment type="caution">
    <text evidence="1">The sequence shown here is derived from an EMBL/GenBank/DDBJ whole genome shotgun (WGS) entry which is preliminary data.</text>
</comment>
<protein>
    <submittedName>
        <fullName evidence="1">Uncharacterized protein</fullName>
    </submittedName>
</protein>
<dbReference type="EMBL" id="JABBPG010000010">
    <property type="protein sequence ID" value="NOU52605.1"/>
    <property type="molecule type" value="Genomic_DNA"/>
</dbReference>
<accession>A0A849VH52</accession>
<evidence type="ECO:0000313" key="1">
    <source>
        <dbReference type="EMBL" id="NOU52605.1"/>
    </source>
</evidence>
<evidence type="ECO:0000313" key="2">
    <source>
        <dbReference type="Proteomes" id="UP000586305"/>
    </source>
</evidence>
<reference evidence="1 2" key="1">
    <citation type="submission" date="2020-04" db="EMBL/GenBank/DDBJ databases">
        <title>Pseudoalteromonas caenipelagi sp. nov., isolated from a tidal flat.</title>
        <authorList>
            <person name="Park S."/>
            <person name="Yoon J.-H."/>
        </authorList>
    </citation>
    <scope>NUCLEOTIDE SEQUENCE [LARGE SCALE GENOMIC DNA]</scope>
    <source>
        <strain evidence="1 2">JBTF-M23</strain>
    </source>
</reference>